<dbReference type="Proteomes" id="UP001165186">
    <property type="component" value="Unassembled WGS sequence"/>
</dbReference>
<proteinExistence type="predicted"/>
<protein>
    <submittedName>
        <fullName evidence="1">Cytochrome P450</fullName>
    </submittedName>
</protein>
<accession>A0ACB5SF02</accession>
<organism evidence="1 2">
    <name type="scientific">Neofusicoccum parvum</name>
    <dbReference type="NCBI Taxonomy" id="310453"/>
    <lineage>
        <taxon>Eukaryota</taxon>
        <taxon>Fungi</taxon>
        <taxon>Dikarya</taxon>
        <taxon>Ascomycota</taxon>
        <taxon>Pezizomycotina</taxon>
        <taxon>Dothideomycetes</taxon>
        <taxon>Dothideomycetes incertae sedis</taxon>
        <taxon>Botryosphaeriales</taxon>
        <taxon>Botryosphaeriaceae</taxon>
        <taxon>Neofusicoccum</taxon>
    </lineage>
</organism>
<sequence length="503" mass="57443">MQERCSYMSHKRQHGQRRSWEAIGSRLIPFLFLALIARAIYNIYFHPLSKYPGPKYAAITDLVYQMVSIWGIVPTWTADQHKKYGEVVRLGPGRLSYTHPQAWKEIYGHRVGTRKPGVKDKKFAAYQEEYNGEDTIISTLDDGEHSAIRKIFSHAFSDRALKEQESLIRKYTDVLIDNVSQAPGEIDMVKLYNCTTFDIMGDLSFGESLGLLTRSEYSPWVKAVFGNIKAGSLLTLGYQYPFLLSIIKPLVPRSLREQARLHFEHSAERVDRRMEKGSDKPDIWNLVLEKEQGKLTLPQMHANASIFMIAGTETTATLLSGLTYLLLTNPAKMAKAVEEVRGLECKDDLNLETLPRLKYLSACFEEALRCYPPAVVGSPRQVAKGGSEICGNWVPENTQVNVPQYATFHSALNFKDPDSFIPERWLPGTGYDSDRKEGLQPFSTGPRNCIGKNLAYHEMRMIMAQMLWNFDLELCPQSAKWTDQKCWTLWEKPPLWVKAKFIR</sequence>
<evidence type="ECO:0000313" key="1">
    <source>
        <dbReference type="EMBL" id="GME37609.1"/>
    </source>
</evidence>
<evidence type="ECO:0000313" key="2">
    <source>
        <dbReference type="Proteomes" id="UP001165186"/>
    </source>
</evidence>
<comment type="caution">
    <text evidence="1">The sequence shown here is derived from an EMBL/GenBank/DDBJ whole genome shotgun (WGS) entry which is preliminary data.</text>
</comment>
<gene>
    <name evidence="1" type="primary">g5149</name>
    <name evidence="1" type="ORF">NpPPO83_00005149</name>
</gene>
<name>A0ACB5SF02_9PEZI</name>
<dbReference type="EMBL" id="BSXG01000330">
    <property type="protein sequence ID" value="GME37609.1"/>
    <property type="molecule type" value="Genomic_DNA"/>
</dbReference>
<reference evidence="1" key="1">
    <citation type="submission" date="2024-09" db="EMBL/GenBank/DDBJ databases">
        <title>Draft Genome Sequences of Neofusicoccum parvum.</title>
        <authorList>
            <person name="Ashida A."/>
            <person name="Camagna M."/>
            <person name="Tanaka A."/>
            <person name="Takemoto D."/>
        </authorList>
    </citation>
    <scope>NUCLEOTIDE SEQUENCE</scope>
    <source>
        <strain evidence="1">PPO83</strain>
    </source>
</reference>
<keyword evidence="2" id="KW-1185">Reference proteome</keyword>